<dbReference type="Proteomes" id="UP000236745">
    <property type="component" value="Unassembled WGS sequence"/>
</dbReference>
<evidence type="ECO:0000256" key="1">
    <source>
        <dbReference type="ARBA" id="ARBA00004651"/>
    </source>
</evidence>
<gene>
    <name evidence="9" type="ORF">SAMN05444390_105133</name>
</gene>
<dbReference type="GO" id="GO:0055085">
    <property type="term" value="P:transmembrane transport"/>
    <property type="evidence" value="ECO:0007669"/>
    <property type="project" value="InterPro"/>
</dbReference>
<evidence type="ECO:0000256" key="3">
    <source>
        <dbReference type="ARBA" id="ARBA00022475"/>
    </source>
</evidence>
<feature type="transmembrane region" description="Helical" evidence="7">
    <location>
        <begin position="190"/>
        <end position="210"/>
    </location>
</feature>
<evidence type="ECO:0000259" key="8">
    <source>
        <dbReference type="PROSITE" id="PS50928"/>
    </source>
</evidence>
<dbReference type="GO" id="GO:0005886">
    <property type="term" value="C:plasma membrane"/>
    <property type="evidence" value="ECO:0007669"/>
    <property type="project" value="UniProtKB-SubCell"/>
</dbReference>
<keyword evidence="5 7" id="KW-1133">Transmembrane helix</keyword>
<comment type="subcellular location">
    <subcellularLocation>
        <location evidence="1 7">Cell membrane</location>
        <topology evidence="1 7">Multi-pass membrane protein</topology>
    </subcellularLocation>
</comment>
<dbReference type="InterPro" id="IPR035906">
    <property type="entry name" value="MetI-like_sf"/>
</dbReference>
<feature type="transmembrane region" description="Helical" evidence="7">
    <location>
        <begin position="269"/>
        <end position="287"/>
    </location>
</feature>
<keyword evidence="4 7" id="KW-0812">Transmembrane</keyword>
<evidence type="ECO:0000313" key="10">
    <source>
        <dbReference type="Proteomes" id="UP000236745"/>
    </source>
</evidence>
<dbReference type="InterPro" id="IPR045621">
    <property type="entry name" value="BPD_transp_1_N"/>
</dbReference>
<dbReference type="Pfam" id="PF00528">
    <property type="entry name" value="BPD_transp_1"/>
    <property type="match status" value="1"/>
</dbReference>
<feature type="transmembrane region" description="Helical" evidence="7">
    <location>
        <begin position="9"/>
        <end position="29"/>
    </location>
</feature>
<keyword evidence="6 7" id="KW-0472">Membrane</keyword>
<name>A0A1H6D6V7_9GAMM</name>
<dbReference type="PANTHER" id="PTHR30465:SF43">
    <property type="entry name" value="OLIGOPEPTIDE ABC TRANSPORTER, PERMEASE PROTEIN"/>
    <property type="match status" value="1"/>
</dbReference>
<evidence type="ECO:0000256" key="6">
    <source>
        <dbReference type="ARBA" id="ARBA00023136"/>
    </source>
</evidence>
<dbReference type="EMBL" id="FNVQ01000005">
    <property type="protein sequence ID" value="SEG81119.1"/>
    <property type="molecule type" value="Genomic_DNA"/>
</dbReference>
<feature type="transmembrane region" description="Helical" evidence="7">
    <location>
        <begin position="137"/>
        <end position="170"/>
    </location>
</feature>
<dbReference type="Pfam" id="PF19300">
    <property type="entry name" value="BPD_transp_1_N"/>
    <property type="match status" value="1"/>
</dbReference>
<feature type="transmembrane region" description="Helical" evidence="7">
    <location>
        <begin position="101"/>
        <end position="125"/>
    </location>
</feature>
<evidence type="ECO:0000256" key="4">
    <source>
        <dbReference type="ARBA" id="ARBA00022692"/>
    </source>
</evidence>
<keyword evidence="3" id="KW-1003">Cell membrane</keyword>
<dbReference type="PANTHER" id="PTHR30465">
    <property type="entry name" value="INNER MEMBRANE ABC TRANSPORTER"/>
    <property type="match status" value="1"/>
</dbReference>
<reference evidence="9 10" key="1">
    <citation type="submission" date="2016-10" db="EMBL/GenBank/DDBJ databases">
        <authorList>
            <person name="de Groot N.N."/>
        </authorList>
    </citation>
    <scope>NUCLEOTIDE SEQUENCE [LARGE SCALE GENOMIC DNA]</scope>
    <source>
        <strain evidence="9 10">DSM 22012</strain>
    </source>
</reference>
<accession>A0A1H6D6V7</accession>
<organism evidence="9 10">
    <name type="scientific">Marinobacterium lutimaris</name>
    <dbReference type="NCBI Taxonomy" id="568106"/>
    <lineage>
        <taxon>Bacteria</taxon>
        <taxon>Pseudomonadati</taxon>
        <taxon>Pseudomonadota</taxon>
        <taxon>Gammaproteobacteria</taxon>
        <taxon>Oceanospirillales</taxon>
        <taxon>Oceanospirillaceae</taxon>
        <taxon>Marinobacterium</taxon>
    </lineage>
</organism>
<feature type="domain" description="ABC transmembrane type-1" evidence="8">
    <location>
        <begin position="101"/>
        <end position="311"/>
    </location>
</feature>
<protein>
    <submittedName>
        <fullName evidence="9">Peptide/nickel transport system permease protein</fullName>
    </submittedName>
</protein>
<dbReference type="AlphaFoldDB" id="A0A1H6D6V7"/>
<comment type="similarity">
    <text evidence="7">Belongs to the binding-protein-dependent transport system permease family.</text>
</comment>
<proteinExistence type="inferred from homology"/>
<dbReference type="Gene3D" id="1.10.3720.10">
    <property type="entry name" value="MetI-like"/>
    <property type="match status" value="1"/>
</dbReference>
<sequence length="332" mass="36615">MLPYIGRRILMMIPTLIVISFIIFVIIQLPPGDYLESYISELESQGESIDPAQIAALRAQYGLDEPFLVQYFTWATGMLHGDFGYSFEYGLPVSEVVGDRLFLTVVISIFTIVFTWMIAFPIGMYTATHQYSWGDYGLTLVGFLGLATPNFLLALVMLYFANVTFGISIGGLMDPEYLDADWSWDKFVSILQHLWIPVIVIGTSGTAAMIRRLRANLLDELHKPYVVTGRAKGVPPFKLLVKYPLRVSLNFFVADIGSMLPSIISGAEIVAVVLSLPTTGPILIAALQSQDMYLAGSFLMFLALLTVIGVLISDIALALLDPRIRLEGGRAA</sequence>
<keyword evidence="10" id="KW-1185">Reference proteome</keyword>
<evidence type="ECO:0000313" key="9">
    <source>
        <dbReference type="EMBL" id="SEG81119.1"/>
    </source>
</evidence>
<dbReference type="OrthoDB" id="9805855at2"/>
<dbReference type="InterPro" id="IPR000515">
    <property type="entry name" value="MetI-like"/>
</dbReference>
<dbReference type="SUPFAM" id="SSF161098">
    <property type="entry name" value="MetI-like"/>
    <property type="match status" value="1"/>
</dbReference>
<evidence type="ECO:0000256" key="7">
    <source>
        <dbReference type="RuleBase" id="RU363032"/>
    </source>
</evidence>
<dbReference type="PROSITE" id="PS50928">
    <property type="entry name" value="ABC_TM1"/>
    <property type="match status" value="1"/>
</dbReference>
<keyword evidence="2 7" id="KW-0813">Transport</keyword>
<evidence type="ECO:0000256" key="5">
    <source>
        <dbReference type="ARBA" id="ARBA00022989"/>
    </source>
</evidence>
<feature type="transmembrane region" description="Helical" evidence="7">
    <location>
        <begin position="293"/>
        <end position="320"/>
    </location>
</feature>
<dbReference type="RefSeq" id="WP_104004966.1">
    <property type="nucleotide sequence ID" value="NZ_FNVQ01000005.1"/>
</dbReference>
<evidence type="ECO:0000256" key="2">
    <source>
        <dbReference type="ARBA" id="ARBA00022448"/>
    </source>
</evidence>